<comment type="caution">
    <text evidence="3">The sequence shown here is derived from an EMBL/GenBank/DDBJ whole genome shotgun (WGS) entry which is preliminary data.</text>
</comment>
<reference evidence="3 4" key="1">
    <citation type="submission" date="2015-02" db="EMBL/GenBank/DDBJ databases">
        <title>Draft genome sequence of Aspergillus parasiticus SU-1.</title>
        <authorList>
            <person name="Yu J."/>
            <person name="Fedorova N."/>
            <person name="Yin Y."/>
            <person name="Losada L."/>
            <person name="Zafar N."/>
            <person name="Taujale R."/>
            <person name="Ehrlich K.C."/>
            <person name="Bhatnagar D."/>
            <person name="Cleveland T.E."/>
            <person name="Bennett J.W."/>
            <person name="Nierman W.C."/>
        </authorList>
    </citation>
    <scope>NUCLEOTIDE SEQUENCE [LARGE SCALE GENOMIC DNA]</scope>
    <source>
        <strain evidence="4">ATCC 56775 / NRRL 5862 / SRRC 143 / SU-1</strain>
    </source>
</reference>
<feature type="transmembrane region" description="Helical" evidence="2">
    <location>
        <begin position="415"/>
        <end position="433"/>
    </location>
</feature>
<evidence type="ECO:0000256" key="1">
    <source>
        <dbReference type="SAM" id="Coils"/>
    </source>
</evidence>
<dbReference type="AlphaFoldDB" id="A0A0F0IH42"/>
<evidence type="ECO:0000313" key="3">
    <source>
        <dbReference type="EMBL" id="KJK67139.1"/>
    </source>
</evidence>
<keyword evidence="1" id="KW-0175">Coiled coil</keyword>
<gene>
    <name evidence="3" type="ORF">P875_00117389</name>
</gene>
<dbReference type="Proteomes" id="UP000033540">
    <property type="component" value="Unassembled WGS sequence"/>
</dbReference>
<feature type="transmembrane region" description="Helical" evidence="2">
    <location>
        <begin position="31"/>
        <end position="50"/>
    </location>
</feature>
<evidence type="ECO:0000256" key="2">
    <source>
        <dbReference type="SAM" id="Phobius"/>
    </source>
</evidence>
<keyword evidence="2" id="KW-0472">Membrane</keyword>
<feature type="transmembrane region" description="Helical" evidence="2">
    <location>
        <begin position="371"/>
        <end position="395"/>
    </location>
</feature>
<keyword evidence="2" id="KW-1133">Transmembrane helix</keyword>
<dbReference type="OrthoDB" id="3021074at2759"/>
<protein>
    <submittedName>
        <fullName evidence="3">Uncharacterized protein</fullName>
    </submittedName>
</protein>
<accession>A0A0F0IH42</accession>
<sequence length="493" mass="56731">MNATDRSPLFVVEEVLCTYPISTSYDSCPRYLFYALLLAVCVTRWTGWLADVFLGAAATYAGTAAIQAFILVSSSANHRAPQNVSIPWIPDNTSLWDDFPALVTETNEIDISPAAIELDADAVLSIVVTAYLVFLPLQCWSRVFAKERISSIIFTLWNVLMFAGSICSLVYWPRLKKTPIQYAFCLPQLPPISPISSDGWESWQLTSTWNNSVWDIFSNDTLLLQLNDVCFYPCFNTTQVLRQQTSLQASVAAGENRFTRRHKFWGRVIYSQRYIYSLVALSMVLNVLLMLVRVLPYHSRVPSSRVWEIWKERKNIIRGLKDDFYAAIITSKDSRESMVEKTRTKFPFWKRVSRFFTLRVIGLWAKVTFDVIIICAVLFSIVISPLTVIAFVGWIEYYIHHDGPSQETPQQVGQWSPLVSIALLIISAGIYKLKYWVAPRHEIERDIEELKKEIERLETLRDEKSNTREFHSLHSLRDRFSTEGQHYDSSQIE</sequence>
<organism evidence="3 4">
    <name type="scientific">Aspergillus parasiticus (strain ATCC 56775 / NRRL 5862 / SRRC 143 / SU-1)</name>
    <dbReference type="NCBI Taxonomy" id="1403190"/>
    <lineage>
        <taxon>Eukaryota</taxon>
        <taxon>Fungi</taxon>
        <taxon>Dikarya</taxon>
        <taxon>Ascomycota</taxon>
        <taxon>Pezizomycotina</taxon>
        <taxon>Eurotiomycetes</taxon>
        <taxon>Eurotiomycetidae</taxon>
        <taxon>Eurotiales</taxon>
        <taxon>Aspergillaceae</taxon>
        <taxon>Aspergillus</taxon>
        <taxon>Aspergillus subgen. Circumdati</taxon>
    </lineage>
</organism>
<feature type="coiled-coil region" evidence="1">
    <location>
        <begin position="440"/>
        <end position="467"/>
    </location>
</feature>
<dbReference type="EMBL" id="JZEE01000199">
    <property type="protein sequence ID" value="KJK67139.1"/>
    <property type="molecule type" value="Genomic_DNA"/>
</dbReference>
<name>A0A0F0IH42_ASPPU</name>
<keyword evidence="2" id="KW-0812">Transmembrane</keyword>
<evidence type="ECO:0000313" key="4">
    <source>
        <dbReference type="Proteomes" id="UP000033540"/>
    </source>
</evidence>
<feature type="transmembrane region" description="Helical" evidence="2">
    <location>
        <begin position="152"/>
        <end position="172"/>
    </location>
</feature>
<feature type="transmembrane region" description="Helical" evidence="2">
    <location>
        <begin position="274"/>
        <end position="295"/>
    </location>
</feature>
<proteinExistence type="predicted"/>